<dbReference type="InterPro" id="IPR039859">
    <property type="entry name" value="PFA4/ZDH16/20/ERF2-like"/>
</dbReference>
<comment type="subcellular location">
    <subcellularLocation>
        <location evidence="1">Membrane</location>
        <topology evidence="1">Multi-pass membrane protein</topology>
    </subcellularLocation>
</comment>
<feature type="region of interest" description="Disordered" evidence="7">
    <location>
        <begin position="640"/>
        <end position="683"/>
    </location>
</feature>
<evidence type="ECO:0000256" key="1">
    <source>
        <dbReference type="ARBA" id="ARBA00004141"/>
    </source>
</evidence>
<feature type="domain" description="Palmitoyltransferase DHHC" evidence="9">
    <location>
        <begin position="40"/>
        <end position="123"/>
    </location>
</feature>
<name>A0A7J6SYU4_PEROL</name>
<dbReference type="GO" id="GO:0016020">
    <property type="term" value="C:membrane"/>
    <property type="evidence" value="ECO:0007669"/>
    <property type="project" value="UniProtKB-SubCell"/>
</dbReference>
<dbReference type="GO" id="GO:0016409">
    <property type="term" value="F:palmitoyltransferase activity"/>
    <property type="evidence" value="ECO:0007669"/>
    <property type="project" value="InterPro"/>
</dbReference>
<evidence type="ECO:0000256" key="2">
    <source>
        <dbReference type="ARBA" id="ARBA00022679"/>
    </source>
</evidence>
<feature type="compositionally biased region" description="Basic and acidic residues" evidence="7">
    <location>
        <begin position="902"/>
        <end position="916"/>
    </location>
</feature>
<evidence type="ECO:0000313" key="11">
    <source>
        <dbReference type="Proteomes" id="UP000553632"/>
    </source>
</evidence>
<evidence type="ECO:0000256" key="4">
    <source>
        <dbReference type="ARBA" id="ARBA00022989"/>
    </source>
</evidence>
<keyword evidence="2 10" id="KW-0808">Transferase</keyword>
<keyword evidence="4 8" id="KW-1133">Transmembrane helix</keyword>
<feature type="transmembrane region" description="Helical" evidence="8">
    <location>
        <begin position="86"/>
        <end position="113"/>
    </location>
</feature>
<dbReference type="Pfam" id="PF01529">
    <property type="entry name" value="DHHC"/>
    <property type="match status" value="1"/>
</dbReference>
<evidence type="ECO:0000256" key="5">
    <source>
        <dbReference type="ARBA" id="ARBA00023136"/>
    </source>
</evidence>
<dbReference type="OMA" id="HADSTEW"/>
<evidence type="ECO:0000256" key="3">
    <source>
        <dbReference type="ARBA" id="ARBA00022692"/>
    </source>
</evidence>
<feature type="compositionally biased region" description="Polar residues" evidence="7">
    <location>
        <begin position="797"/>
        <end position="807"/>
    </location>
</feature>
<keyword evidence="5 8" id="KW-0472">Membrane</keyword>
<organism evidence="10 11">
    <name type="scientific">Perkinsus olseni</name>
    <name type="common">Perkinsus atlanticus</name>
    <dbReference type="NCBI Taxonomy" id="32597"/>
    <lineage>
        <taxon>Eukaryota</taxon>
        <taxon>Sar</taxon>
        <taxon>Alveolata</taxon>
        <taxon>Perkinsozoa</taxon>
        <taxon>Perkinsea</taxon>
        <taxon>Perkinsida</taxon>
        <taxon>Perkinsidae</taxon>
        <taxon>Perkinsus</taxon>
    </lineage>
</organism>
<keyword evidence="3 8" id="KW-0812">Transmembrane</keyword>
<feature type="compositionally biased region" description="Polar residues" evidence="7">
    <location>
        <begin position="646"/>
        <end position="657"/>
    </location>
</feature>
<feature type="region of interest" description="Disordered" evidence="7">
    <location>
        <begin position="775"/>
        <end position="823"/>
    </location>
</feature>
<protein>
    <submittedName>
        <fullName evidence="10">Palmitoyltransferase zdhhc15</fullName>
    </submittedName>
</protein>
<keyword evidence="11" id="KW-1185">Reference proteome</keyword>
<dbReference type="PANTHER" id="PTHR12246">
    <property type="entry name" value="PALMITOYLTRANSFERASE ZDHHC16"/>
    <property type="match status" value="1"/>
</dbReference>
<feature type="region of interest" description="Disordered" evidence="7">
    <location>
        <begin position="887"/>
        <end position="916"/>
    </location>
</feature>
<evidence type="ECO:0000256" key="6">
    <source>
        <dbReference type="ARBA" id="ARBA00023315"/>
    </source>
</evidence>
<feature type="non-terminal residue" evidence="10">
    <location>
        <position position="916"/>
    </location>
</feature>
<dbReference type="Proteomes" id="UP000553632">
    <property type="component" value="Unassembled WGS sequence"/>
</dbReference>
<evidence type="ECO:0000259" key="9">
    <source>
        <dbReference type="Pfam" id="PF01529"/>
    </source>
</evidence>
<evidence type="ECO:0000313" key="10">
    <source>
        <dbReference type="EMBL" id="KAF4737927.1"/>
    </source>
</evidence>
<evidence type="ECO:0000256" key="8">
    <source>
        <dbReference type="SAM" id="Phobius"/>
    </source>
</evidence>
<keyword evidence="6" id="KW-0012">Acyltransferase</keyword>
<feature type="non-terminal residue" evidence="10">
    <location>
        <position position="1"/>
    </location>
</feature>
<dbReference type="AlphaFoldDB" id="A0A7J6SYU4"/>
<proteinExistence type="predicted"/>
<reference evidence="10 11" key="1">
    <citation type="submission" date="2020-04" db="EMBL/GenBank/DDBJ databases">
        <title>Perkinsus olseni comparative genomics.</title>
        <authorList>
            <person name="Bogema D.R."/>
        </authorList>
    </citation>
    <scope>NUCLEOTIDE SEQUENCE [LARGE SCALE GENOMIC DNA]</scope>
    <source>
        <strain evidence="10 11">ATCC PRA-207</strain>
    </source>
</reference>
<sequence length="916" mass="99229">PEEFALQNALQLRLSKYGKGYQGFADSDSSDAVIDLSVERYFYLFLLYLELCCLFVVLLFFEPFSTAMFPTRGSPRWNISIGYKQAVAMSFVICLAIAIAVGILLGFHTYLVLTNQTTIDFQSNVREARLAKQQGRLFINPFDLGRARNFHQVFGDYSFWSFRWMIPWANSKPAPNCDGYLWPTIGTRGVLRGSGGHRKTVYRHAGGGLTSDASPGPEMVEGVKPTTGEAAATAEAAETVGSGSPFSCSWSSTEGSSSGYHAIERRLCDAVFLMLELADVEKEAGRSDDIRQVLVEQLHAVVSDLLISGDAAEGAPACTHLASALNLVATVFDHPEEGRGGMPAEALLALRGVVGACPLTEHSPDRMTADAQDGILAAAGIVYVGLALYQNRKEPCAATRSRAQDGLGFLHRSSDVREEFEVYVGRLYREVHFPHSEGSEWPEATGLVRLIRRLNDLVWAAEVTDSDAENFTHPVVCLPGSKVVIAPVSECLEGIRKGGATLLDFNVAKVDHDVVYTMWFSSDDGSIRWQLDYTYDHFLDLSRRLAKTSPGCPPLPSTKYSIITTILNHDDEIDDRLASDLGHWVKDIVKSERGPVVEQAFGLGAALRRTAGSSSDQWRGYNVNGSIPENTTWKGIAELLRPPGTRRTSTQLDSRTAQAGEETISHGSNKEGTRERPQSTPEESAYEILMETRDRISSLEASAAADPSAPGASAGYRSTYLHIAKAHQELLHTLQGFHTRSRPAAVQTGPAEANAPLAMPPESGEELRDLPNELEFSFDSPPQADSSGRSGARRSSYTESGHASTSVRPLREAAASPESSADLSVITASTGEEQEGALEASMSQAIVAELLSGSVNTMAAVVEEDDPRRLWGINDTASSTADQRAGVVIEDLPEGSRGTAVDGHDEADGMRAEEMA</sequence>
<dbReference type="EMBL" id="JABANO010014822">
    <property type="protein sequence ID" value="KAF4737927.1"/>
    <property type="molecule type" value="Genomic_DNA"/>
</dbReference>
<comment type="caution">
    <text evidence="10">The sequence shown here is derived from an EMBL/GenBank/DDBJ whole genome shotgun (WGS) entry which is preliminary data.</text>
</comment>
<dbReference type="InterPro" id="IPR001594">
    <property type="entry name" value="Palmitoyltrfase_DHHC"/>
</dbReference>
<accession>A0A7J6SYU4</accession>
<feature type="compositionally biased region" description="Low complexity" evidence="7">
    <location>
        <begin position="786"/>
        <end position="795"/>
    </location>
</feature>
<feature type="compositionally biased region" description="Basic and acidic residues" evidence="7">
    <location>
        <begin position="668"/>
        <end position="677"/>
    </location>
</feature>
<evidence type="ECO:0000256" key="7">
    <source>
        <dbReference type="SAM" id="MobiDB-lite"/>
    </source>
</evidence>
<gene>
    <name evidence="10" type="primary">ZDHHC15_6</name>
    <name evidence="10" type="ORF">FOZ63_018321</name>
</gene>
<feature type="transmembrane region" description="Helical" evidence="8">
    <location>
        <begin position="41"/>
        <end position="65"/>
    </location>
</feature>